<dbReference type="GeneID" id="7440981"/>
<dbReference type="RefSeq" id="YP_002600900.1">
    <property type="nucleotide sequence ID" value="NC_012099.1"/>
</dbReference>
<accession>C0JX02</accession>
<gene>
    <name evidence="7 8" type="primary">psaM</name>
</gene>
<keyword evidence="4 7" id="KW-1133">Transmembrane helix</keyword>
<reference evidence="9" key="2">
    <citation type="journal article" date="2017" name="J. Phycol.">
        <title>Comparative DNA sequence analyses of Pyramimonas parkeae (Prasinophyceae) chloroplast genomes.</title>
        <authorList>
            <person name="Satjarak A."/>
            <person name="Graham L.E."/>
        </authorList>
    </citation>
    <scope>NUCLEOTIDE SEQUENCE</scope>
    <source>
        <strain evidence="9">NIES254</strain>
    </source>
</reference>
<keyword evidence="2 7" id="KW-0812">Transmembrane</keyword>
<sequence>MPTILSDSQIVIALFTALITGIFALRLGTELYK</sequence>
<reference evidence="8" key="1">
    <citation type="journal article" date="2009" name="Mol. Biol. Evol.">
        <title>The chloroplast genomes of the green algae Pyramimonas, Monomastix, and Pycnococcus shed new light on the evolutionary history of prasinophytes and the origin of the secondary chloroplasts of euglenids.</title>
        <authorList>
            <person name="Turmel M."/>
            <person name="Gagnon M.C."/>
            <person name="O'Kelly C.J."/>
            <person name="Otis C."/>
            <person name="Lemieux C."/>
        </authorList>
    </citation>
    <scope>NUCLEOTIDE SEQUENCE</scope>
    <source>
        <strain evidence="8">CCMP 726</strain>
    </source>
</reference>
<dbReference type="AlphaFoldDB" id="C0JX02"/>
<dbReference type="EMBL" id="FJ493499">
    <property type="protein sequence ID" value="ACJ71099.1"/>
    <property type="molecule type" value="Genomic_DNA"/>
</dbReference>
<dbReference type="InterPro" id="IPR010010">
    <property type="entry name" value="PSI_PsaM"/>
</dbReference>
<name>C0JX02_9CHLO</name>
<dbReference type="GO" id="GO:0009535">
    <property type="term" value="C:chloroplast thylakoid membrane"/>
    <property type="evidence" value="ECO:0007669"/>
    <property type="project" value="UniProtKB-SubCell"/>
</dbReference>
<protein>
    <recommendedName>
        <fullName evidence="7">Photosystem I reaction center subunit XII</fullName>
    </recommendedName>
    <alternativeName>
        <fullName evidence="7">PSI-M</fullName>
    </alternativeName>
</protein>
<dbReference type="NCBIfam" id="TIGR03053">
    <property type="entry name" value="PS_I_psaM"/>
    <property type="match status" value="1"/>
</dbReference>
<dbReference type="Pfam" id="PF07465">
    <property type="entry name" value="PsaM"/>
    <property type="match status" value="1"/>
</dbReference>
<dbReference type="GO" id="GO:0015979">
    <property type="term" value="P:photosynthesis"/>
    <property type="evidence" value="ECO:0007669"/>
    <property type="project" value="UniProtKB-UniRule"/>
</dbReference>
<keyword evidence="1 7" id="KW-0602">Photosynthesis</keyword>
<evidence type="ECO:0000256" key="4">
    <source>
        <dbReference type="ARBA" id="ARBA00022989"/>
    </source>
</evidence>
<comment type="similarity">
    <text evidence="7">Belongs to the PsaM family.</text>
</comment>
<feature type="transmembrane region" description="Helical" evidence="7">
    <location>
        <begin position="12"/>
        <end position="29"/>
    </location>
</feature>
<organism evidence="8">
    <name type="scientific">Pyramimonas parkeae</name>
    <dbReference type="NCBI Taxonomy" id="36894"/>
    <lineage>
        <taxon>Eukaryota</taxon>
        <taxon>Viridiplantae</taxon>
        <taxon>Chlorophyta</taxon>
        <taxon>Pyramimonadophyceae</taxon>
        <taxon>Pyramimonadales</taxon>
        <taxon>Pyramimonadaceae</taxon>
        <taxon>Pyramimonas</taxon>
        <taxon>Pyramimonas subgen. Trichocystis</taxon>
    </lineage>
</organism>
<keyword evidence="5 7" id="KW-0793">Thylakoid</keyword>
<geneLocation type="chloroplast" evidence="8"/>
<dbReference type="HAMAP" id="MF_00828">
    <property type="entry name" value="PSI_PsaM"/>
    <property type="match status" value="1"/>
</dbReference>
<evidence type="ECO:0000256" key="6">
    <source>
        <dbReference type="ARBA" id="ARBA00023136"/>
    </source>
</evidence>
<evidence type="ECO:0000256" key="1">
    <source>
        <dbReference type="ARBA" id="ARBA00022531"/>
    </source>
</evidence>
<keyword evidence="8" id="KW-0934">Plastid</keyword>
<evidence type="ECO:0000256" key="7">
    <source>
        <dbReference type="HAMAP-Rule" id="MF_00828"/>
    </source>
</evidence>
<evidence type="ECO:0000256" key="5">
    <source>
        <dbReference type="ARBA" id="ARBA00023078"/>
    </source>
</evidence>
<keyword evidence="3 7" id="KW-0603">Photosystem I</keyword>
<dbReference type="EMBL" id="KX013546">
    <property type="protein sequence ID" value="ANA56963.1"/>
    <property type="molecule type" value="Genomic_DNA"/>
</dbReference>
<dbReference type="GO" id="GO:0009522">
    <property type="term" value="C:photosystem I"/>
    <property type="evidence" value="ECO:0007669"/>
    <property type="project" value="UniProtKB-KW"/>
</dbReference>
<evidence type="ECO:0000313" key="8">
    <source>
        <dbReference type="EMBL" id="ACJ71099.1"/>
    </source>
</evidence>
<evidence type="ECO:0000256" key="3">
    <source>
        <dbReference type="ARBA" id="ARBA00022836"/>
    </source>
</evidence>
<dbReference type="InterPro" id="IPR037279">
    <property type="entry name" value="PSI_PsaM_sf"/>
</dbReference>
<keyword evidence="6 7" id="KW-0472">Membrane</keyword>
<evidence type="ECO:0000256" key="2">
    <source>
        <dbReference type="ARBA" id="ARBA00022692"/>
    </source>
</evidence>
<evidence type="ECO:0000313" key="9">
    <source>
        <dbReference type="EMBL" id="ANA56963.1"/>
    </source>
</evidence>
<dbReference type="SUPFAM" id="SSF81548">
    <property type="entry name" value="Subunit XII of photosystem I reaction centre, PsaM"/>
    <property type="match status" value="1"/>
</dbReference>
<comment type="subcellular location">
    <subcellularLocation>
        <location evidence="7">Plastid</location>
        <location evidence="7">Chloroplast thylakoid membrane</location>
        <topology evidence="7">Single-pass membrane protein</topology>
    </subcellularLocation>
</comment>
<keyword evidence="8" id="KW-0150">Chloroplast</keyword>
<proteinExistence type="inferred from homology"/>